<dbReference type="PANTHER" id="PTHR24148">
    <property type="entry name" value="ANKYRIN REPEAT DOMAIN-CONTAINING PROTEIN 39 HOMOLOG-RELATED"/>
    <property type="match status" value="1"/>
</dbReference>
<dbReference type="PANTHER" id="PTHR24148:SF64">
    <property type="entry name" value="HETEROKARYON INCOMPATIBILITY DOMAIN-CONTAINING PROTEIN"/>
    <property type="match status" value="1"/>
</dbReference>
<evidence type="ECO:0000313" key="1">
    <source>
        <dbReference type="EMBL" id="KAK0454340.1"/>
    </source>
</evidence>
<keyword evidence="2" id="KW-1185">Reference proteome</keyword>
<dbReference type="Proteomes" id="UP001175226">
    <property type="component" value="Unassembled WGS sequence"/>
</dbReference>
<proteinExistence type="predicted"/>
<dbReference type="AlphaFoldDB" id="A0AA39N227"/>
<dbReference type="EMBL" id="JAUEPT010000002">
    <property type="protein sequence ID" value="KAK0454340.1"/>
    <property type="molecule type" value="Genomic_DNA"/>
</dbReference>
<protein>
    <recommendedName>
        <fullName evidence="3">Heterokaryon incompatibility domain-containing protein</fullName>
    </recommendedName>
</protein>
<reference evidence="1" key="1">
    <citation type="submission" date="2023-06" db="EMBL/GenBank/DDBJ databases">
        <authorList>
            <consortium name="Lawrence Berkeley National Laboratory"/>
            <person name="Ahrendt S."/>
            <person name="Sahu N."/>
            <person name="Indic B."/>
            <person name="Wong-Bajracharya J."/>
            <person name="Merenyi Z."/>
            <person name="Ke H.-M."/>
            <person name="Monk M."/>
            <person name="Kocsube S."/>
            <person name="Drula E."/>
            <person name="Lipzen A."/>
            <person name="Balint B."/>
            <person name="Henrissat B."/>
            <person name="Andreopoulos B."/>
            <person name="Martin F.M."/>
            <person name="Harder C.B."/>
            <person name="Rigling D."/>
            <person name="Ford K.L."/>
            <person name="Foster G.D."/>
            <person name="Pangilinan J."/>
            <person name="Papanicolaou A."/>
            <person name="Barry K."/>
            <person name="LaButti K."/>
            <person name="Viragh M."/>
            <person name="Koriabine M."/>
            <person name="Yan M."/>
            <person name="Riley R."/>
            <person name="Champramary S."/>
            <person name="Plett K.L."/>
            <person name="Tsai I.J."/>
            <person name="Slot J."/>
            <person name="Sipos G."/>
            <person name="Plett J."/>
            <person name="Nagy L.G."/>
            <person name="Grigoriev I.V."/>
        </authorList>
    </citation>
    <scope>NUCLEOTIDE SEQUENCE</scope>
    <source>
        <strain evidence="1">FPL87.14</strain>
    </source>
</reference>
<comment type="caution">
    <text evidence="1">The sequence shown here is derived from an EMBL/GenBank/DDBJ whole genome shotgun (WGS) entry which is preliminary data.</text>
</comment>
<gene>
    <name evidence="1" type="ORF">EV421DRAFT_411683</name>
</gene>
<evidence type="ECO:0000313" key="2">
    <source>
        <dbReference type="Proteomes" id="UP001175226"/>
    </source>
</evidence>
<name>A0AA39N227_9AGAR</name>
<organism evidence="1 2">
    <name type="scientific">Armillaria borealis</name>
    <dbReference type="NCBI Taxonomy" id="47425"/>
    <lineage>
        <taxon>Eukaryota</taxon>
        <taxon>Fungi</taxon>
        <taxon>Dikarya</taxon>
        <taxon>Basidiomycota</taxon>
        <taxon>Agaricomycotina</taxon>
        <taxon>Agaricomycetes</taxon>
        <taxon>Agaricomycetidae</taxon>
        <taxon>Agaricales</taxon>
        <taxon>Marasmiineae</taxon>
        <taxon>Physalacriaceae</taxon>
        <taxon>Armillaria</taxon>
    </lineage>
</organism>
<evidence type="ECO:0008006" key="3">
    <source>
        <dbReference type="Google" id="ProtNLM"/>
    </source>
</evidence>
<sequence length="581" mass="66534">MNGDEWFERYKSGVFPPDAVDEKREQAHLKYESLPEVTLSVVTATTGQAISSIPVLKQQSYTGRKPVISSSLANTPCADLGVVVLLEKLNSTLGTSYTLETPSLSSLLEAYRTKDYDFGTAYAHLRPVWYDRLTGVEDKLHTCEARDRAMRQDVLVNNNIVAKIVPPRCTWDLYSNRVVPWWITRQWPWAISHAWMEEKDRTDVLTPINGYGWPVPIPRDTDLDRIRIEMLNSGAEYVWLDVLCLRQKDGRREDLRAEEWKVDVPTIGAVYERAKKVVCYICGLGRPLSLKPSDFESDRCWFRRAWTLQEIRRDPIIGGDTGNDRAMDEVIQARFETDLALLRAMRDGVNFNVFGRPSALSEMQKRVSTNPVDKVAGLAYLLRSDRIPAYYEAYSEEDAWTALVDVMPDEFRAELLFRYPKPGNGNKSWRPSWRQVMTEVLPSYHLFIGFAEVYPPTDGTDWYGGYCIESGYVRGLAEGPQEGKHRQGELLVEDKTEATHIFNITADHEYPIPNGLYALIGSDPFLCGPEVPIVRRWQYWVIGQRLSQWKFEKVSVFKMLNREVVRLLDLGVATEIVNILA</sequence>
<dbReference type="InterPro" id="IPR052895">
    <property type="entry name" value="HetReg/Transcr_Mod"/>
</dbReference>
<accession>A0AA39N227</accession>